<dbReference type="STRING" id="591205.SAMN05421538_106226"/>
<evidence type="ECO:0008006" key="5">
    <source>
        <dbReference type="Google" id="ProtNLM"/>
    </source>
</evidence>
<protein>
    <recommendedName>
        <fullName evidence="5">Flagellar protein FliL</fullName>
    </recommendedName>
</protein>
<name>A0A1G7CW24_9RHOB</name>
<feature type="region of interest" description="Disordered" evidence="1">
    <location>
        <begin position="33"/>
        <end position="66"/>
    </location>
</feature>
<feature type="chain" id="PRO_5011631975" description="Flagellar protein FliL" evidence="2">
    <location>
        <begin position="22"/>
        <end position="183"/>
    </location>
</feature>
<dbReference type="EMBL" id="FNAH01000006">
    <property type="protein sequence ID" value="SDE43451.1"/>
    <property type="molecule type" value="Genomic_DNA"/>
</dbReference>
<accession>A0A1G7CW24</accession>
<dbReference type="Proteomes" id="UP000199344">
    <property type="component" value="Unassembled WGS sequence"/>
</dbReference>
<evidence type="ECO:0000256" key="2">
    <source>
        <dbReference type="SAM" id="SignalP"/>
    </source>
</evidence>
<feature type="compositionally biased region" description="Low complexity" evidence="1">
    <location>
        <begin position="33"/>
        <end position="54"/>
    </location>
</feature>
<dbReference type="RefSeq" id="WP_090523926.1">
    <property type="nucleotide sequence ID" value="NZ_FNAH01000006.1"/>
</dbReference>
<gene>
    <name evidence="3" type="ORF">SAMN05421538_106226</name>
</gene>
<proteinExistence type="predicted"/>
<dbReference type="AlphaFoldDB" id="A0A1G7CW24"/>
<keyword evidence="4" id="KW-1185">Reference proteome</keyword>
<keyword evidence="2" id="KW-0732">Signal</keyword>
<organism evidence="3 4">
    <name type="scientific">Paracoccus isoporae</name>
    <dbReference type="NCBI Taxonomy" id="591205"/>
    <lineage>
        <taxon>Bacteria</taxon>
        <taxon>Pseudomonadati</taxon>
        <taxon>Pseudomonadota</taxon>
        <taxon>Alphaproteobacteria</taxon>
        <taxon>Rhodobacterales</taxon>
        <taxon>Paracoccaceae</taxon>
        <taxon>Paracoccus</taxon>
    </lineage>
</organism>
<evidence type="ECO:0000313" key="4">
    <source>
        <dbReference type="Proteomes" id="UP000199344"/>
    </source>
</evidence>
<feature type="signal peptide" evidence="2">
    <location>
        <begin position="1"/>
        <end position="21"/>
    </location>
</feature>
<reference evidence="3 4" key="1">
    <citation type="submission" date="2016-10" db="EMBL/GenBank/DDBJ databases">
        <authorList>
            <person name="de Groot N.N."/>
        </authorList>
    </citation>
    <scope>NUCLEOTIDE SEQUENCE [LARGE SCALE GENOMIC DNA]</scope>
    <source>
        <strain evidence="3 4">DSM 22220</strain>
    </source>
</reference>
<evidence type="ECO:0000313" key="3">
    <source>
        <dbReference type="EMBL" id="SDE43451.1"/>
    </source>
</evidence>
<sequence length="183" mass="19511">MMLRKLCAALLILACMAGGYAAGQRLRPVGGSEAAETGAAETGAAETGAAEPGASLAPSDAVATAPDEELPARPVNPSYFEFPDQFFVPVMRGDRLDGIMVLTLSVEMESSDSEAVYAREFRLRDAMLRALLIHANTGGFDGNFTTEPRMRRLHRSLLGTAREASEGRVTDVLIGDLVRQEPA</sequence>
<evidence type="ECO:0000256" key="1">
    <source>
        <dbReference type="SAM" id="MobiDB-lite"/>
    </source>
</evidence>